<feature type="transmembrane region" description="Helical" evidence="6">
    <location>
        <begin position="300"/>
        <end position="320"/>
    </location>
</feature>
<dbReference type="Pfam" id="PF07690">
    <property type="entry name" value="MFS_1"/>
    <property type="match status" value="1"/>
</dbReference>
<comment type="subcellular location">
    <subcellularLocation>
        <location evidence="1">Cell membrane</location>
        <topology evidence="1">Multi-pass membrane protein</topology>
    </subcellularLocation>
</comment>
<dbReference type="PANTHER" id="PTHR23530">
    <property type="entry name" value="TRANSPORT PROTEIN-RELATED"/>
    <property type="match status" value="1"/>
</dbReference>
<dbReference type="GO" id="GO:0022857">
    <property type="term" value="F:transmembrane transporter activity"/>
    <property type="evidence" value="ECO:0007669"/>
    <property type="project" value="InterPro"/>
</dbReference>
<evidence type="ECO:0000256" key="1">
    <source>
        <dbReference type="ARBA" id="ARBA00004651"/>
    </source>
</evidence>
<feature type="transmembrane region" description="Helical" evidence="6">
    <location>
        <begin position="208"/>
        <end position="230"/>
    </location>
</feature>
<keyword evidence="4 6" id="KW-1133">Transmembrane helix</keyword>
<dbReference type="PANTHER" id="PTHR23530:SF1">
    <property type="entry name" value="PERMEASE, MAJOR FACILITATOR SUPERFAMILY-RELATED"/>
    <property type="match status" value="1"/>
</dbReference>
<feature type="transmembrane region" description="Helical" evidence="6">
    <location>
        <begin position="7"/>
        <end position="27"/>
    </location>
</feature>
<evidence type="ECO:0000313" key="9">
    <source>
        <dbReference type="Proteomes" id="UP000583699"/>
    </source>
</evidence>
<dbReference type="AlphaFoldDB" id="A0A7W8N7S6"/>
<keyword evidence="3 6" id="KW-0812">Transmembrane</keyword>
<evidence type="ECO:0000256" key="5">
    <source>
        <dbReference type="ARBA" id="ARBA00023136"/>
    </source>
</evidence>
<dbReference type="InterPro" id="IPR020846">
    <property type="entry name" value="MFS_dom"/>
</dbReference>
<sequence length="397" mass="44540">MRTIQFFAVLRGLAMGLFSPIWILYLVDQGYDLLQIGLLGTIFEIAKLIFEVPSGTFADRYGIKLSIAGSFFLSVVTWAFFPFIDTLIICILAMIIWALSDALISGSLETWMSRVVGEERFGKEVMKNTQILIAFIVVGSIISGYLYSYNMFLPFIIVVALYTILFIWMSIFVKLPIVKSEHEQEHIKESFLNILKQSLKIVFHKRRVLLIVLSGFFTALTYDMVSRYWQPLLNEMGFSETGLGYIFALAGIFALILLGITMKLEKKIETNPYMSLTIVESVSLLLVGVLTIGFKPLGAIATSILLAVEDVRHPIVISYLNKFFPDNYKNTLFSLNSGVGALGEILSGVIFGIIALEFGLTTTFLVAAIFLLPAIIIYWVVPKIHDKTSITVDEQLR</sequence>
<reference evidence="8 9" key="1">
    <citation type="submission" date="2020-08" db="EMBL/GenBank/DDBJ databases">
        <title>Genomic Encyclopedia of Type Strains, Phase IV (KMG-IV): sequencing the most valuable type-strain genomes for metagenomic binning, comparative biology and taxonomic classification.</title>
        <authorList>
            <person name="Goeker M."/>
        </authorList>
    </citation>
    <scope>NUCLEOTIDE SEQUENCE [LARGE SCALE GENOMIC DNA]</scope>
    <source>
        <strain evidence="8 9">DSM 19169</strain>
    </source>
</reference>
<evidence type="ECO:0000256" key="4">
    <source>
        <dbReference type="ARBA" id="ARBA00022989"/>
    </source>
</evidence>
<dbReference type="InterPro" id="IPR053160">
    <property type="entry name" value="MFS_DHA3_Transporter"/>
</dbReference>
<evidence type="ECO:0000256" key="6">
    <source>
        <dbReference type="SAM" id="Phobius"/>
    </source>
</evidence>
<organism evidence="8 9">
    <name type="scientific">Anoxybacillus mongoliensis</name>
    <dbReference type="NCBI Taxonomy" id="452565"/>
    <lineage>
        <taxon>Bacteria</taxon>
        <taxon>Bacillati</taxon>
        <taxon>Bacillota</taxon>
        <taxon>Bacilli</taxon>
        <taxon>Bacillales</taxon>
        <taxon>Anoxybacillaceae</taxon>
        <taxon>Anoxybacillus</taxon>
    </lineage>
</organism>
<evidence type="ECO:0000259" key="7">
    <source>
        <dbReference type="PROSITE" id="PS50850"/>
    </source>
</evidence>
<evidence type="ECO:0000256" key="3">
    <source>
        <dbReference type="ARBA" id="ARBA00022692"/>
    </source>
</evidence>
<feature type="transmembrane region" description="Helical" evidence="6">
    <location>
        <begin position="242"/>
        <end position="261"/>
    </location>
</feature>
<feature type="transmembrane region" description="Helical" evidence="6">
    <location>
        <begin position="33"/>
        <end position="50"/>
    </location>
</feature>
<proteinExistence type="predicted"/>
<accession>A0A7W8N7S6</accession>
<keyword evidence="5 6" id="KW-0472">Membrane</keyword>
<gene>
    <name evidence="8" type="ORF">HNR43_002400</name>
</gene>
<dbReference type="RefSeq" id="WP_183244123.1">
    <property type="nucleotide sequence ID" value="NZ_JACHEQ010000015.1"/>
</dbReference>
<feature type="transmembrane region" description="Helical" evidence="6">
    <location>
        <begin position="362"/>
        <end position="381"/>
    </location>
</feature>
<dbReference type="InterPro" id="IPR011701">
    <property type="entry name" value="MFS"/>
</dbReference>
<feature type="transmembrane region" description="Helical" evidence="6">
    <location>
        <begin position="332"/>
        <end position="356"/>
    </location>
</feature>
<protein>
    <submittedName>
        <fullName evidence="8">MFS family permease</fullName>
    </submittedName>
</protein>
<dbReference type="EMBL" id="JACHEQ010000015">
    <property type="protein sequence ID" value="MBB5356416.1"/>
    <property type="molecule type" value="Genomic_DNA"/>
</dbReference>
<name>A0A7W8N7S6_9BACL</name>
<evidence type="ECO:0000256" key="2">
    <source>
        <dbReference type="ARBA" id="ARBA00022448"/>
    </source>
</evidence>
<dbReference type="CDD" id="cd06174">
    <property type="entry name" value="MFS"/>
    <property type="match status" value="1"/>
</dbReference>
<dbReference type="GO" id="GO:0005886">
    <property type="term" value="C:plasma membrane"/>
    <property type="evidence" value="ECO:0007669"/>
    <property type="project" value="UniProtKB-SubCell"/>
</dbReference>
<feature type="transmembrane region" description="Helical" evidence="6">
    <location>
        <begin position="129"/>
        <end position="147"/>
    </location>
</feature>
<feature type="transmembrane region" description="Helical" evidence="6">
    <location>
        <begin position="86"/>
        <end position="108"/>
    </location>
</feature>
<feature type="domain" description="Major facilitator superfamily (MFS) profile" evidence="7">
    <location>
        <begin position="1"/>
        <end position="385"/>
    </location>
</feature>
<dbReference type="Gene3D" id="1.20.1250.20">
    <property type="entry name" value="MFS general substrate transporter like domains"/>
    <property type="match status" value="1"/>
</dbReference>
<feature type="transmembrane region" description="Helical" evidence="6">
    <location>
        <begin position="153"/>
        <end position="173"/>
    </location>
</feature>
<keyword evidence="2" id="KW-0813">Transport</keyword>
<dbReference type="InterPro" id="IPR036259">
    <property type="entry name" value="MFS_trans_sf"/>
</dbReference>
<keyword evidence="9" id="KW-1185">Reference proteome</keyword>
<feature type="transmembrane region" description="Helical" evidence="6">
    <location>
        <begin position="62"/>
        <end position="80"/>
    </location>
</feature>
<feature type="transmembrane region" description="Helical" evidence="6">
    <location>
        <begin position="273"/>
        <end position="294"/>
    </location>
</feature>
<comment type="caution">
    <text evidence="8">The sequence shown here is derived from an EMBL/GenBank/DDBJ whole genome shotgun (WGS) entry which is preliminary data.</text>
</comment>
<evidence type="ECO:0000313" key="8">
    <source>
        <dbReference type="EMBL" id="MBB5356416.1"/>
    </source>
</evidence>
<dbReference type="SUPFAM" id="SSF103473">
    <property type="entry name" value="MFS general substrate transporter"/>
    <property type="match status" value="1"/>
</dbReference>
<dbReference type="PROSITE" id="PS50850">
    <property type="entry name" value="MFS"/>
    <property type="match status" value="1"/>
</dbReference>
<dbReference type="Proteomes" id="UP000583699">
    <property type="component" value="Unassembled WGS sequence"/>
</dbReference>